<evidence type="ECO:0000259" key="16">
    <source>
        <dbReference type="Pfam" id="PF00732"/>
    </source>
</evidence>
<evidence type="ECO:0000256" key="3">
    <source>
        <dbReference type="ARBA" id="ARBA00022548"/>
    </source>
</evidence>
<dbReference type="AlphaFoldDB" id="A0A6J4VQL3"/>
<protein>
    <recommendedName>
        <fullName evidence="14">Cholesterol oxidase</fullName>
        <ecNumber evidence="13">1.1.3.6</ecNumber>
        <ecNumber evidence="11">5.3.3.1</ecNumber>
    </recommendedName>
    <alternativeName>
        <fullName evidence="15">Cholesterol isomerase</fullName>
    </alternativeName>
</protein>
<evidence type="ECO:0000256" key="8">
    <source>
        <dbReference type="ARBA" id="ARBA00023166"/>
    </source>
</evidence>
<keyword evidence="9" id="KW-0753">Steroid metabolism</keyword>
<keyword evidence="10" id="KW-0413">Isomerase</keyword>
<evidence type="ECO:0000256" key="1">
    <source>
        <dbReference type="ARBA" id="ARBA00001974"/>
    </source>
</evidence>
<dbReference type="PANTHER" id="PTHR47470:SF1">
    <property type="entry name" value="FAD-DEPENDENT OXIDOREDUCTASE 2 FAD BINDING DOMAIN-CONTAINING PROTEIN"/>
    <property type="match status" value="1"/>
</dbReference>
<keyword evidence="5" id="KW-0274">FAD</keyword>
<dbReference type="EMBL" id="CADCWP010000316">
    <property type="protein sequence ID" value="CAA9585871.1"/>
    <property type="molecule type" value="Genomic_DNA"/>
</dbReference>
<dbReference type="InterPro" id="IPR007867">
    <property type="entry name" value="GMC_OxRtase_C"/>
</dbReference>
<dbReference type="Pfam" id="PF13450">
    <property type="entry name" value="NAD_binding_8"/>
    <property type="match status" value="1"/>
</dbReference>
<dbReference type="SUPFAM" id="SSF51905">
    <property type="entry name" value="FAD/NAD(P)-binding domain"/>
    <property type="match status" value="1"/>
</dbReference>
<evidence type="ECO:0000256" key="9">
    <source>
        <dbReference type="ARBA" id="ARBA00023221"/>
    </source>
</evidence>
<comment type="pathway">
    <text evidence="12">Steroid metabolism; cholesterol degradation.</text>
</comment>
<evidence type="ECO:0000256" key="12">
    <source>
        <dbReference type="ARBA" id="ARBA00049645"/>
    </source>
</evidence>
<keyword evidence="6" id="KW-0560">Oxidoreductase</keyword>
<feature type="domain" description="Glucose-methanol-choline oxidoreductase N-terminal" evidence="16">
    <location>
        <begin position="202"/>
        <end position="298"/>
    </location>
</feature>
<dbReference type="InterPro" id="IPR000172">
    <property type="entry name" value="GMC_OxRdtase_N"/>
</dbReference>
<dbReference type="GO" id="GO:0016995">
    <property type="term" value="F:cholesterol oxidase activity"/>
    <property type="evidence" value="ECO:0007669"/>
    <property type="project" value="UniProtKB-EC"/>
</dbReference>
<evidence type="ECO:0000256" key="15">
    <source>
        <dbReference type="ARBA" id="ARBA00049778"/>
    </source>
</evidence>
<comment type="cofactor">
    <cofactor evidence="1">
        <name>FAD</name>
        <dbReference type="ChEBI" id="CHEBI:57692"/>
    </cofactor>
</comment>
<dbReference type="InterPro" id="IPR036188">
    <property type="entry name" value="FAD/NAD-bd_sf"/>
</dbReference>
<dbReference type="GO" id="GO:0050660">
    <property type="term" value="F:flavin adenine dinucleotide binding"/>
    <property type="evidence" value="ECO:0007669"/>
    <property type="project" value="InterPro"/>
</dbReference>
<gene>
    <name evidence="18" type="ORF">AVDCRST_MAG86-3752</name>
</gene>
<keyword evidence="8" id="KW-1207">Sterol metabolism</keyword>
<evidence type="ECO:0000256" key="2">
    <source>
        <dbReference type="ARBA" id="ARBA00010790"/>
    </source>
</evidence>
<sequence>MNQTHFDTVIVGSGFGGSVMAYRLAEAGREVCLLEKGKAYPPGSFPRSPYNAHDNFWDPKEGRYGLFDLWSFHRIHALVASGLGGGSLVYANVLVRKDEAWFVNENLSQGGYENWPVTRADLEPHYDRVEQVLSPKPYPFEFAPYSGTSKTQAFWTATKRAGLEPFFPGLAVTFANGDAAPVPGEPIHEAEPNLHGRTRLTCRLCGECDVGCNYGSKNTLDYTYLSAAARCGAELRTGCEVKSFAPRDVGGYTVTYVEHPLTAAGPADESAPSTSHTVTADRLVLSAGALGSTYLLLKNRIAFPRLSRRLGTCFSGNGDLLTFVRKRPNAQADPEMPAVIDPTFGPVITSAARVGDALDGDGSSGRGFYLEDAGFPAHLAWALQVMAAPGPLLTLLSQRFLWDWTGKGADPRLPSQLARMLSGNTLAGGVLPLLGMGHDVPDGRLRLRAGRLDVDWNRRASKDYFKRARATSQRVAQELGATFADNPIRYLNRLVTVHPLGGCPMGRNEEEGVVDSYGEVFNYPDLCVVDGAMMPGPVGANPSLTIAALADRCADRLLEKRRRG</sequence>
<comment type="similarity">
    <text evidence="2">Belongs to the GMC oxidoreductase family.</text>
</comment>
<dbReference type="Pfam" id="PF00732">
    <property type="entry name" value="GMC_oxred_N"/>
    <property type="match status" value="1"/>
</dbReference>
<evidence type="ECO:0000313" key="18">
    <source>
        <dbReference type="EMBL" id="CAA9585871.1"/>
    </source>
</evidence>
<feature type="domain" description="Glucose-methanol-choline oxidoreductase C-terminal" evidence="17">
    <location>
        <begin position="482"/>
        <end position="550"/>
    </location>
</feature>
<dbReference type="InterPro" id="IPR052542">
    <property type="entry name" value="Cholesterol_Oxidase"/>
</dbReference>
<evidence type="ECO:0000256" key="13">
    <source>
        <dbReference type="ARBA" id="ARBA00049723"/>
    </source>
</evidence>
<dbReference type="GO" id="GO:0004769">
    <property type="term" value="F:steroid Delta-isomerase activity"/>
    <property type="evidence" value="ECO:0007669"/>
    <property type="project" value="UniProtKB-EC"/>
</dbReference>
<evidence type="ECO:0000256" key="6">
    <source>
        <dbReference type="ARBA" id="ARBA00023002"/>
    </source>
</evidence>
<organism evidence="18">
    <name type="scientific">uncultured Truepera sp</name>
    <dbReference type="NCBI Taxonomy" id="543023"/>
    <lineage>
        <taxon>Bacteria</taxon>
        <taxon>Thermotogati</taxon>
        <taxon>Deinococcota</taxon>
        <taxon>Deinococci</taxon>
        <taxon>Trueperales</taxon>
        <taxon>Trueperaceae</taxon>
        <taxon>Truepera</taxon>
        <taxon>environmental samples</taxon>
    </lineage>
</organism>
<keyword evidence="3" id="KW-0153">Cholesterol metabolism</keyword>
<evidence type="ECO:0000259" key="17">
    <source>
        <dbReference type="Pfam" id="PF05199"/>
    </source>
</evidence>
<keyword evidence="4" id="KW-0285">Flavoprotein</keyword>
<accession>A0A6J4VQL3</accession>
<dbReference type="Gene3D" id="3.30.410.10">
    <property type="entry name" value="Cholesterol Oxidase, domain 2"/>
    <property type="match status" value="1"/>
</dbReference>
<dbReference type="PANTHER" id="PTHR47470">
    <property type="entry name" value="CHOLESTEROL OXIDASE"/>
    <property type="match status" value="1"/>
</dbReference>
<evidence type="ECO:0000256" key="4">
    <source>
        <dbReference type="ARBA" id="ARBA00022630"/>
    </source>
</evidence>
<evidence type="ECO:0000256" key="14">
    <source>
        <dbReference type="ARBA" id="ARBA00049744"/>
    </source>
</evidence>
<dbReference type="GO" id="GO:0008203">
    <property type="term" value="P:cholesterol metabolic process"/>
    <property type="evidence" value="ECO:0007669"/>
    <property type="project" value="UniProtKB-KW"/>
</dbReference>
<reference evidence="18" key="1">
    <citation type="submission" date="2020-02" db="EMBL/GenBank/DDBJ databases">
        <authorList>
            <person name="Meier V. D."/>
        </authorList>
    </citation>
    <scope>NUCLEOTIDE SEQUENCE</scope>
    <source>
        <strain evidence="18">AVDCRST_MAG86</strain>
    </source>
</reference>
<proteinExistence type="inferred from homology"/>
<dbReference type="EC" id="5.3.3.1" evidence="11"/>
<evidence type="ECO:0000256" key="10">
    <source>
        <dbReference type="ARBA" id="ARBA00023235"/>
    </source>
</evidence>
<dbReference type="Pfam" id="PF05199">
    <property type="entry name" value="GMC_oxred_C"/>
    <property type="match status" value="1"/>
</dbReference>
<evidence type="ECO:0000256" key="7">
    <source>
        <dbReference type="ARBA" id="ARBA00023098"/>
    </source>
</evidence>
<name>A0A6J4VQL3_9DEIN</name>
<keyword evidence="7" id="KW-0443">Lipid metabolism</keyword>
<evidence type="ECO:0000256" key="5">
    <source>
        <dbReference type="ARBA" id="ARBA00022827"/>
    </source>
</evidence>
<dbReference type="EC" id="1.1.3.6" evidence="13"/>
<evidence type="ECO:0000256" key="11">
    <source>
        <dbReference type="ARBA" id="ARBA00038856"/>
    </source>
</evidence>
<dbReference type="Gene3D" id="3.50.50.60">
    <property type="entry name" value="FAD/NAD(P)-binding domain"/>
    <property type="match status" value="3"/>
</dbReference>